<proteinExistence type="predicted"/>
<dbReference type="OrthoDB" id="5405370at2"/>
<dbReference type="EMBL" id="FNSD01000001">
    <property type="protein sequence ID" value="SEC34416.1"/>
    <property type="molecule type" value="Genomic_DNA"/>
</dbReference>
<dbReference type="Proteomes" id="UP000182409">
    <property type="component" value="Unassembled WGS sequence"/>
</dbReference>
<reference evidence="2 3" key="1">
    <citation type="submission" date="2016-10" db="EMBL/GenBank/DDBJ databases">
        <authorList>
            <person name="de Groot N.N."/>
        </authorList>
    </citation>
    <scope>NUCLEOTIDE SEQUENCE [LARGE SCALE GENOMIC DNA]</scope>
    <source>
        <strain evidence="2 3">AB35.6</strain>
    </source>
</reference>
<dbReference type="RefSeq" id="WP_074655033.1">
    <property type="nucleotide sequence ID" value="NZ_FNSD01000001.1"/>
</dbReference>
<name>A0A1H4RRD8_9BACT</name>
<dbReference type="InterPro" id="IPR045792">
    <property type="entry name" value="DUF6036"/>
</dbReference>
<feature type="domain" description="DUF6036" evidence="1">
    <location>
        <begin position="30"/>
        <end position="157"/>
    </location>
</feature>
<dbReference type="Pfam" id="PF19502">
    <property type="entry name" value="DUF6036"/>
    <property type="match status" value="1"/>
</dbReference>
<evidence type="ECO:0000313" key="3">
    <source>
        <dbReference type="Proteomes" id="UP000182409"/>
    </source>
</evidence>
<dbReference type="AlphaFoldDB" id="A0A1H4RRD8"/>
<accession>A0A1H4RRD8</accession>
<evidence type="ECO:0000259" key="1">
    <source>
        <dbReference type="Pfam" id="PF19502"/>
    </source>
</evidence>
<gene>
    <name evidence="2" type="ORF">SAMN05443244_3232</name>
</gene>
<sequence length="180" mass="20888">MSSDLRPPEPWHSFLRDLDDALQSPARLDCIGGFVVTQLYGLTRPTADVDVIELAPREASETLMQIALQGGPLHRKHRIYLDRVGVAAIPENYEDRLTEMFPGAYRHLRLMALDPYDIALSKLERNSQKDRDDVRYLSSTVPFNLATLQQRYETELRWQLGRPDREDLTMKLWMEMLSEE</sequence>
<organism evidence="2 3">
    <name type="scientific">Terriglobus roseus</name>
    <dbReference type="NCBI Taxonomy" id="392734"/>
    <lineage>
        <taxon>Bacteria</taxon>
        <taxon>Pseudomonadati</taxon>
        <taxon>Acidobacteriota</taxon>
        <taxon>Terriglobia</taxon>
        <taxon>Terriglobales</taxon>
        <taxon>Acidobacteriaceae</taxon>
        <taxon>Terriglobus</taxon>
    </lineage>
</organism>
<protein>
    <recommendedName>
        <fullName evidence="1">DUF6036 domain-containing protein</fullName>
    </recommendedName>
</protein>
<evidence type="ECO:0000313" key="2">
    <source>
        <dbReference type="EMBL" id="SEC34416.1"/>
    </source>
</evidence>